<dbReference type="PANTHER" id="PTHR38686">
    <property type="entry name" value="APOLIPOPROTEIN N-ACYLTRANSFERASE"/>
    <property type="match status" value="1"/>
</dbReference>
<feature type="transmembrane region" description="Helical" evidence="8">
    <location>
        <begin position="30"/>
        <end position="58"/>
    </location>
</feature>
<reference evidence="10 11" key="1">
    <citation type="journal article" date="2019" name="Int. J. Syst. Evol. Microbiol.">
        <title>The Global Catalogue of Microorganisms (GCM) 10K type strain sequencing project: providing services to taxonomists for standard genome sequencing and annotation.</title>
        <authorList>
            <consortium name="The Broad Institute Genomics Platform"/>
            <consortium name="The Broad Institute Genome Sequencing Center for Infectious Disease"/>
            <person name="Wu L."/>
            <person name="Ma J."/>
        </authorList>
    </citation>
    <scope>NUCLEOTIDE SEQUENCE [LARGE SCALE GENOMIC DNA]</scope>
    <source>
        <strain evidence="10 11">JCM 14718</strain>
    </source>
</reference>
<accession>A0ABN2FWD6</accession>
<dbReference type="Pfam" id="PF20154">
    <property type="entry name" value="LNT_N"/>
    <property type="match status" value="1"/>
</dbReference>
<comment type="caution">
    <text evidence="10">The sequence shown here is derived from an EMBL/GenBank/DDBJ whole genome shotgun (WGS) entry which is preliminary data.</text>
</comment>
<evidence type="ECO:0000313" key="11">
    <source>
        <dbReference type="Proteomes" id="UP001500618"/>
    </source>
</evidence>
<evidence type="ECO:0000313" key="10">
    <source>
        <dbReference type="EMBL" id="GAA1660955.1"/>
    </source>
</evidence>
<dbReference type="EMBL" id="BAAANY010000002">
    <property type="protein sequence ID" value="GAA1660955.1"/>
    <property type="molecule type" value="Genomic_DNA"/>
</dbReference>
<dbReference type="InterPro" id="IPR004563">
    <property type="entry name" value="Apolipo_AcylTrfase"/>
</dbReference>
<comment type="subcellular location">
    <subcellularLocation>
        <location evidence="1">Cell membrane</location>
        <topology evidence="1">Multi-pass membrane protein</topology>
    </subcellularLocation>
</comment>
<evidence type="ECO:0000256" key="7">
    <source>
        <dbReference type="ARBA" id="ARBA00023315"/>
    </source>
</evidence>
<organism evidence="10 11">
    <name type="scientific">Fodinicola feengrottensis</name>
    <dbReference type="NCBI Taxonomy" id="435914"/>
    <lineage>
        <taxon>Bacteria</taxon>
        <taxon>Bacillati</taxon>
        <taxon>Actinomycetota</taxon>
        <taxon>Actinomycetes</taxon>
        <taxon>Mycobacteriales</taxon>
        <taxon>Fodinicola</taxon>
    </lineage>
</organism>
<dbReference type="SUPFAM" id="SSF56317">
    <property type="entry name" value="Carbon-nitrogen hydrolase"/>
    <property type="match status" value="1"/>
</dbReference>
<dbReference type="PANTHER" id="PTHR38686:SF1">
    <property type="entry name" value="APOLIPOPROTEIN N-ACYLTRANSFERASE"/>
    <property type="match status" value="1"/>
</dbReference>
<dbReference type="Pfam" id="PF00795">
    <property type="entry name" value="CN_hydrolase"/>
    <property type="match status" value="1"/>
</dbReference>
<evidence type="ECO:0000256" key="1">
    <source>
        <dbReference type="ARBA" id="ARBA00004651"/>
    </source>
</evidence>
<keyword evidence="4 8" id="KW-0812">Transmembrane</keyword>
<feature type="transmembrane region" description="Helical" evidence="8">
    <location>
        <begin position="207"/>
        <end position="228"/>
    </location>
</feature>
<dbReference type="Gene3D" id="3.60.110.10">
    <property type="entry name" value="Carbon-nitrogen hydrolase"/>
    <property type="match status" value="1"/>
</dbReference>
<feature type="transmembrane region" description="Helical" evidence="8">
    <location>
        <begin position="168"/>
        <end position="195"/>
    </location>
</feature>
<keyword evidence="6 8" id="KW-0472">Membrane</keyword>
<dbReference type="PROSITE" id="PS50263">
    <property type="entry name" value="CN_HYDROLASE"/>
    <property type="match status" value="1"/>
</dbReference>
<feature type="transmembrane region" description="Helical" evidence="8">
    <location>
        <begin position="492"/>
        <end position="510"/>
    </location>
</feature>
<keyword evidence="7" id="KW-0012">Acyltransferase</keyword>
<keyword evidence="5 8" id="KW-1133">Transmembrane helix</keyword>
<name>A0ABN2FWD6_9ACTN</name>
<gene>
    <name evidence="10" type="ORF">GCM10009765_08020</name>
</gene>
<keyword evidence="3" id="KW-0808">Transferase</keyword>
<evidence type="ECO:0000256" key="3">
    <source>
        <dbReference type="ARBA" id="ARBA00022679"/>
    </source>
</evidence>
<evidence type="ECO:0000256" key="5">
    <source>
        <dbReference type="ARBA" id="ARBA00022989"/>
    </source>
</evidence>
<evidence type="ECO:0000256" key="8">
    <source>
        <dbReference type="SAM" id="Phobius"/>
    </source>
</evidence>
<protein>
    <submittedName>
        <fullName evidence="10">Apolipoprotein N-acyltransferase</fullName>
    </submittedName>
</protein>
<dbReference type="InterPro" id="IPR036526">
    <property type="entry name" value="C-N_Hydrolase_sf"/>
</dbReference>
<keyword evidence="2" id="KW-1003">Cell membrane</keyword>
<evidence type="ECO:0000259" key="9">
    <source>
        <dbReference type="PROSITE" id="PS50263"/>
    </source>
</evidence>
<evidence type="ECO:0000256" key="4">
    <source>
        <dbReference type="ARBA" id="ARBA00022692"/>
    </source>
</evidence>
<feature type="domain" description="CN hydrolase" evidence="9">
    <location>
        <begin position="250"/>
        <end position="481"/>
    </location>
</feature>
<dbReference type="InterPro" id="IPR045378">
    <property type="entry name" value="LNT_N"/>
</dbReference>
<feature type="transmembrane region" description="Helical" evidence="8">
    <location>
        <begin position="97"/>
        <end position="116"/>
    </location>
</feature>
<keyword evidence="11" id="KW-1185">Reference proteome</keyword>
<proteinExistence type="predicted"/>
<evidence type="ECO:0000256" key="2">
    <source>
        <dbReference type="ARBA" id="ARBA00022475"/>
    </source>
</evidence>
<dbReference type="InterPro" id="IPR003010">
    <property type="entry name" value="C-N_Hydrolase"/>
</dbReference>
<evidence type="ECO:0000256" key="6">
    <source>
        <dbReference type="ARBA" id="ARBA00023136"/>
    </source>
</evidence>
<feature type="transmembrane region" description="Helical" evidence="8">
    <location>
        <begin position="70"/>
        <end position="91"/>
    </location>
</feature>
<sequence length="519" mass="55641">MTVPVGADRLDRMTNSVTDPGRFAVGWRKYLWLAAGAALGGFALHNDWSISIAGWLFLICLMRFTRSSGILLGFGCSWLASAVATVVFLFAGNRFSFGPILFGCLAISTILTLPLLVDRLLFARLTPLLATLIFPTTRVATEFLVAAVSPFGTIFGPLAGTQSANLPLLQLVSVTGIYGISFLMAWAAPVANLALEKRLSWWKIRTVTLAFTALLGLVLLGGGIRLAVAPAAKQTVRVAGVSSSVQARQSKQALDNFHTPDVTPDQKPQLRRAFAFVTDDLFLRSTVEAHAGAKIIVWPEAGALTLHDDLPALLSRAADFARTQHVYLEMGVGVILDNAPYTRDMAVLVDPNGKALWEFDKAHPVPGLEDFPAGDGKVPVASTPFGRLANVICFDADFPGTLRPSGGQADIMLVPANDWQGIEKMHSENAVFRAVENGYSVVRQASNGIAVTTDNRGVALATTNFFSTPQQNMIAYVPIRGTWTIYSAVGDLFAWLCAAAMIALCALAIVRPTPTPIQG</sequence>
<dbReference type="Proteomes" id="UP001500618">
    <property type="component" value="Unassembled WGS sequence"/>
</dbReference>